<keyword evidence="5" id="KW-0067">ATP-binding</keyword>
<dbReference type="SUPFAM" id="SSF56112">
    <property type="entry name" value="Protein kinase-like (PK-like)"/>
    <property type="match status" value="1"/>
</dbReference>
<proteinExistence type="predicted"/>
<evidence type="ECO:0000313" key="7">
    <source>
        <dbReference type="EMBL" id="KAF5828478.1"/>
    </source>
</evidence>
<dbReference type="Pfam" id="PF00069">
    <property type="entry name" value="Pkinase"/>
    <property type="match status" value="1"/>
</dbReference>
<evidence type="ECO:0000256" key="1">
    <source>
        <dbReference type="ARBA" id="ARBA00022527"/>
    </source>
</evidence>
<dbReference type="Gene3D" id="1.10.510.10">
    <property type="entry name" value="Transferase(Phosphotransferase) domain 1"/>
    <property type="match status" value="1"/>
</dbReference>
<keyword evidence="2" id="KW-0808">Transferase</keyword>
<evidence type="ECO:0000256" key="5">
    <source>
        <dbReference type="ARBA" id="ARBA00022840"/>
    </source>
</evidence>
<name>A0ABQ7G1J5_DUNSA</name>
<dbReference type="InterPro" id="IPR030616">
    <property type="entry name" value="Aur-like"/>
</dbReference>
<evidence type="ECO:0000259" key="6">
    <source>
        <dbReference type="PROSITE" id="PS50011"/>
    </source>
</evidence>
<organism evidence="7 8">
    <name type="scientific">Dunaliella salina</name>
    <name type="common">Green alga</name>
    <name type="synonym">Protococcus salinus</name>
    <dbReference type="NCBI Taxonomy" id="3046"/>
    <lineage>
        <taxon>Eukaryota</taxon>
        <taxon>Viridiplantae</taxon>
        <taxon>Chlorophyta</taxon>
        <taxon>core chlorophytes</taxon>
        <taxon>Chlorophyceae</taxon>
        <taxon>CS clade</taxon>
        <taxon>Chlamydomonadales</taxon>
        <taxon>Dunaliellaceae</taxon>
        <taxon>Dunaliella</taxon>
    </lineage>
</organism>
<dbReference type="EMBL" id="MU070298">
    <property type="protein sequence ID" value="KAF5828478.1"/>
    <property type="molecule type" value="Genomic_DNA"/>
</dbReference>
<reference evidence="7" key="1">
    <citation type="submission" date="2017-08" db="EMBL/GenBank/DDBJ databases">
        <authorList>
            <person name="Polle J.E."/>
            <person name="Barry K."/>
            <person name="Cushman J."/>
            <person name="Schmutz J."/>
            <person name="Tran D."/>
            <person name="Hathwaick L.T."/>
            <person name="Yim W.C."/>
            <person name="Jenkins J."/>
            <person name="Mckie-Krisberg Z.M."/>
            <person name="Prochnik S."/>
            <person name="Lindquist E."/>
            <person name="Dockter R.B."/>
            <person name="Adam C."/>
            <person name="Molina H."/>
            <person name="Bunkerborg J."/>
            <person name="Jin E."/>
            <person name="Buchheim M."/>
            <person name="Magnuson J."/>
        </authorList>
    </citation>
    <scope>NUCLEOTIDE SEQUENCE</scope>
    <source>
        <strain evidence="7">CCAP 19/18</strain>
    </source>
</reference>
<dbReference type="SMART" id="SM00220">
    <property type="entry name" value="S_TKc"/>
    <property type="match status" value="1"/>
</dbReference>
<feature type="non-terminal residue" evidence="7">
    <location>
        <position position="183"/>
    </location>
</feature>
<keyword evidence="4" id="KW-0418">Kinase</keyword>
<dbReference type="InterPro" id="IPR011009">
    <property type="entry name" value="Kinase-like_dom_sf"/>
</dbReference>
<sequence length="183" mass="20913">MLAGKCICMYKYIRVSMTSTLHTVERICTEVGTLQRSQCPFILKCFDSFEDQGWWWLVLENCAAGDLYHIVQENGPIWEEGWLVSQVLLPLLQTLIYLHAEGIIHRDVKPEHVLFNSEKVTKLSGFFLAQDVNMFGLPKDMVGTLDYVAPEVFKVTSPEAQKQIKAGKQSGTYDYKVDVWMVS</sequence>
<keyword evidence="1" id="KW-0723">Serine/threonine-protein kinase</keyword>
<protein>
    <submittedName>
        <fullName evidence="7">Kinase-like domain-containing protein</fullName>
    </submittedName>
</protein>
<dbReference type="InterPro" id="IPR000719">
    <property type="entry name" value="Prot_kinase_dom"/>
</dbReference>
<keyword evidence="8" id="KW-1185">Reference proteome</keyword>
<evidence type="ECO:0000313" key="8">
    <source>
        <dbReference type="Proteomes" id="UP000815325"/>
    </source>
</evidence>
<dbReference type="PROSITE" id="PS50011">
    <property type="entry name" value="PROTEIN_KINASE_DOM"/>
    <property type="match status" value="1"/>
</dbReference>
<accession>A0ABQ7G1J5</accession>
<evidence type="ECO:0000256" key="3">
    <source>
        <dbReference type="ARBA" id="ARBA00022741"/>
    </source>
</evidence>
<keyword evidence="3" id="KW-0547">Nucleotide-binding</keyword>
<dbReference type="PANTHER" id="PTHR24350">
    <property type="entry name" value="SERINE/THREONINE-PROTEIN KINASE IAL-RELATED"/>
    <property type="match status" value="1"/>
</dbReference>
<evidence type="ECO:0000256" key="2">
    <source>
        <dbReference type="ARBA" id="ARBA00022679"/>
    </source>
</evidence>
<gene>
    <name evidence="7" type="ORF">DUNSADRAFT_17568</name>
</gene>
<comment type="caution">
    <text evidence="7">The sequence shown here is derived from an EMBL/GenBank/DDBJ whole genome shotgun (WGS) entry which is preliminary data.</text>
</comment>
<feature type="domain" description="Protein kinase" evidence="6">
    <location>
        <begin position="1"/>
        <end position="183"/>
    </location>
</feature>
<dbReference type="Proteomes" id="UP000815325">
    <property type="component" value="Unassembled WGS sequence"/>
</dbReference>
<evidence type="ECO:0000256" key="4">
    <source>
        <dbReference type="ARBA" id="ARBA00022777"/>
    </source>
</evidence>